<dbReference type="EMBL" id="CATNWA010000005">
    <property type="protein sequence ID" value="CAI9531492.1"/>
    <property type="molecule type" value="Genomic_DNA"/>
</dbReference>
<evidence type="ECO:0000313" key="2">
    <source>
        <dbReference type="EMBL" id="CAI9531492.1"/>
    </source>
</evidence>
<comment type="caution">
    <text evidence="2">The sequence shown here is derived from an EMBL/GenBank/DDBJ whole genome shotgun (WGS) entry which is preliminary data.</text>
</comment>
<dbReference type="Gene3D" id="1.10.20.10">
    <property type="entry name" value="Histone, subunit A"/>
    <property type="match status" value="1"/>
</dbReference>
<dbReference type="PRINTS" id="PR00621">
    <property type="entry name" value="HISTONEH2B"/>
</dbReference>
<protein>
    <submittedName>
        <fullName evidence="2">Uncharacterized protein</fullName>
    </submittedName>
</protein>
<keyword evidence="3" id="KW-1185">Reference proteome</keyword>
<dbReference type="InterPro" id="IPR009072">
    <property type="entry name" value="Histone-fold"/>
</dbReference>
<dbReference type="SUPFAM" id="SSF47113">
    <property type="entry name" value="Histone-fold"/>
    <property type="match status" value="1"/>
</dbReference>
<dbReference type="InterPro" id="IPR000558">
    <property type="entry name" value="Histone_H2B"/>
</dbReference>
<name>A0ABN9AA38_9NEOB</name>
<accession>A0ABN9AA38</accession>
<evidence type="ECO:0000313" key="3">
    <source>
        <dbReference type="Proteomes" id="UP001162483"/>
    </source>
</evidence>
<proteinExistence type="inferred from homology"/>
<organism evidence="2 3">
    <name type="scientific">Staurois parvus</name>
    <dbReference type="NCBI Taxonomy" id="386267"/>
    <lineage>
        <taxon>Eukaryota</taxon>
        <taxon>Metazoa</taxon>
        <taxon>Chordata</taxon>
        <taxon>Craniata</taxon>
        <taxon>Vertebrata</taxon>
        <taxon>Euteleostomi</taxon>
        <taxon>Amphibia</taxon>
        <taxon>Batrachia</taxon>
        <taxon>Anura</taxon>
        <taxon>Neobatrachia</taxon>
        <taxon>Ranoidea</taxon>
        <taxon>Ranidae</taxon>
        <taxon>Staurois</taxon>
    </lineage>
</organism>
<evidence type="ECO:0000256" key="1">
    <source>
        <dbReference type="ARBA" id="ARBA00006846"/>
    </source>
</evidence>
<reference evidence="2" key="1">
    <citation type="submission" date="2023-05" db="EMBL/GenBank/DDBJ databases">
        <authorList>
            <person name="Stuckert A."/>
        </authorList>
    </citation>
    <scope>NUCLEOTIDE SEQUENCE</scope>
</reference>
<gene>
    <name evidence="2" type="ORF">SPARVUS_LOCUS19420</name>
</gene>
<sequence length="54" mass="6161">MRHQLFCPIPLRLHCCKASSLAHYTTCSTITSKETQTTIRLLLPRDLAKHQGCH</sequence>
<comment type="similarity">
    <text evidence="1">Belongs to the histone H2B family.</text>
</comment>
<dbReference type="Proteomes" id="UP001162483">
    <property type="component" value="Unassembled WGS sequence"/>
</dbReference>